<keyword evidence="4" id="KW-1185">Reference proteome</keyword>
<name>A0ABV6PB54_9MICC</name>
<feature type="chain" id="PRO_5047302539" evidence="1">
    <location>
        <begin position="24"/>
        <end position="183"/>
    </location>
</feature>
<organism evidence="3 4">
    <name type="scientific">Micrococcoides hystricis</name>
    <dbReference type="NCBI Taxonomy" id="1572761"/>
    <lineage>
        <taxon>Bacteria</taxon>
        <taxon>Bacillati</taxon>
        <taxon>Actinomycetota</taxon>
        <taxon>Actinomycetes</taxon>
        <taxon>Micrococcales</taxon>
        <taxon>Micrococcaceae</taxon>
        <taxon>Micrococcoides</taxon>
    </lineage>
</organism>
<evidence type="ECO:0000256" key="1">
    <source>
        <dbReference type="SAM" id="SignalP"/>
    </source>
</evidence>
<dbReference type="EMBL" id="JBHLUB010000030">
    <property type="protein sequence ID" value="MFC0582349.1"/>
    <property type="molecule type" value="Genomic_DNA"/>
</dbReference>
<gene>
    <name evidence="3" type="ORF">ACFFFR_08150</name>
</gene>
<comment type="caution">
    <text evidence="3">The sequence shown here is derived from an EMBL/GenBank/DDBJ whole genome shotgun (WGS) entry which is preliminary data.</text>
</comment>
<evidence type="ECO:0000313" key="3">
    <source>
        <dbReference type="EMBL" id="MFC0582349.1"/>
    </source>
</evidence>
<evidence type="ECO:0000259" key="2">
    <source>
        <dbReference type="Pfam" id="PF04069"/>
    </source>
</evidence>
<accession>A0ABV6PB54</accession>
<dbReference type="InterPro" id="IPR007210">
    <property type="entry name" value="ABC_Gly_betaine_transp_sub-bd"/>
</dbReference>
<dbReference type="Proteomes" id="UP001589862">
    <property type="component" value="Unassembled WGS sequence"/>
</dbReference>
<feature type="signal peptide" evidence="1">
    <location>
        <begin position="1"/>
        <end position="23"/>
    </location>
</feature>
<dbReference type="Gene3D" id="3.40.190.10">
    <property type="entry name" value="Periplasmic binding protein-like II"/>
    <property type="match status" value="1"/>
</dbReference>
<dbReference type="SUPFAM" id="SSF53850">
    <property type="entry name" value="Periplasmic binding protein-like II"/>
    <property type="match status" value="1"/>
</dbReference>
<proteinExistence type="predicted"/>
<sequence length="183" mass="19443">MKSLKARLGVMATALALALTACADSDPLNAGLDSGGPGENTVVVGSANFPENVILAEIYSQALEAEGFTVERRFNIGAREVMYTQIESCRITVVPEYNQALLAFLDPDASAKGAEEVAEALESSLPEQLTVLDPSDAQDNNAIVVPQELADEHNLKQIPDLAPIAGELVFVVHRNGNRGPKVM</sequence>
<dbReference type="RefSeq" id="WP_377459443.1">
    <property type="nucleotide sequence ID" value="NZ_JBHLUB010000030.1"/>
</dbReference>
<reference evidence="3 4" key="1">
    <citation type="submission" date="2024-09" db="EMBL/GenBank/DDBJ databases">
        <authorList>
            <person name="Sun Q."/>
            <person name="Mori K."/>
        </authorList>
    </citation>
    <scope>NUCLEOTIDE SEQUENCE [LARGE SCALE GENOMIC DNA]</scope>
    <source>
        <strain evidence="3 4">NCAIM B.02604</strain>
    </source>
</reference>
<keyword evidence="1" id="KW-0732">Signal</keyword>
<dbReference type="PROSITE" id="PS51257">
    <property type="entry name" value="PROKAR_LIPOPROTEIN"/>
    <property type="match status" value="1"/>
</dbReference>
<dbReference type="Pfam" id="PF04069">
    <property type="entry name" value="OpuAC"/>
    <property type="match status" value="1"/>
</dbReference>
<evidence type="ECO:0000313" key="4">
    <source>
        <dbReference type="Proteomes" id="UP001589862"/>
    </source>
</evidence>
<feature type="domain" description="ABC-type glycine betaine transport system substrate-binding" evidence="2">
    <location>
        <begin position="41"/>
        <end position="166"/>
    </location>
</feature>
<protein>
    <submittedName>
        <fullName evidence="3">Glycine betaine ABC transporter substrate-binding protein</fullName>
    </submittedName>
</protein>